<comment type="similarity">
    <text evidence="2 5">Belongs to the UTP11 family.</text>
</comment>
<evidence type="ECO:0000256" key="5">
    <source>
        <dbReference type="PIRNR" id="PIRNR015952"/>
    </source>
</evidence>
<comment type="subcellular location">
    <subcellularLocation>
        <location evidence="1 5">Nucleus</location>
        <location evidence="1 5">Nucleolus</location>
    </subcellularLocation>
</comment>
<dbReference type="PANTHER" id="PTHR12838:SF0">
    <property type="entry name" value="U3 SMALL NUCLEOLAR RNA-ASSOCIATED PROTEIN 11-RELATED"/>
    <property type="match status" value="1"/>
</dbReference>
<dbReference type="Pfam" id="PF03998">
    <property type="entry name" value="Utp11"/>
    <property type="match status" value="1"/>
</dbReference>
<dbReference type="Proteomes" id="UP001465755">
    <property type="component" value="Unassembled WGS sequence"/>
</dbReference>
<proteinExistence type="inferred from homology"/>
<name>A0AAW1PRL8_9CHLO</name>
<evidence type="ECO:0000256" key="4">
    <source>
        <dbReference type="ARBA" id="ARBA00023242"/>
    </source>
</evidence>
<organism evidence="7 8">
    <name type="scientific">Symbiochloris irregularis</name>
    <dbReference type="NCBI Taxonomy" id="706552"/>
    <lineage>
        <taxon>Eukaryota</taxon>
        <taxon>Viridiplantae</taxon>
        <taxon>Chlorophyta</taxon>
        <taxon>core chlorophytes</taxon>
        <taxon>Trebouxiophyceae</taxon>
        <taxon>Trebouxiales</taxon>
        <taxon>Trebouxiaceae</taxon>
        <taxon>Symbiochloris</taxon>
    </lineage>
</organism>
<dbReference type="InterPro" id="IPR007144">
    <property type="entry name" value="SSU_processome_Utp11"/>
</dbReference>
<feature type="region of interest" description="Disordered" evidence="6">
    <location>
        <begin position="1"/>
        <end position="24"/>
    </location>
</feature>
<dbReference type="EMBL" id="JALJOQ010000015">
    <property type="protein sequence ID" value="KAK9810612.1"/>
    <property type="molecule type" value="Genomic_DNA"/>
</dbReference>
<dbReference type="GO" id="GO:0006364">
    <property type="term" value="P:rRNA processing"/>
    <property type="evidence" value="ECO:0007669"/>
    <property type="project" value="UniProtKB-UniRule"/>
</dbReference>
<evidence type="ECO:0000256" key="6">
    <source>
        <dbReference type="SAM" id="MobiDB-lite"/>
    </source>
</evidence>
<evidence type="ECO:0000313" key="8">
    <source>
        <dbReference type="Proteomes" id="UP001465755"/>
    </source>
</evidence>
<evidence type="ECO:0000256" key="2">
    <source>
        <dbReference type="ARBA" id="ARBA00008105"/>
    </source>
</evidence>
<accession>A0AAW1PRL8</accession>
<gene>
    <name evidence="7" type="ORF">WJX73_004489</name>
</gene>
<reference evidence="7 8" key="1">
    <citation type="journal article" date="2024" name="Nat. Commun.">
        <title>Phylogenomics reveals the evolutionary origins of lichenization in chlorophyte algae.</title>
        <authorList>
            <person name="Puginier C."/>
            <person name="Libourel C."/>
            <person name="Otte J."/>
            <person name="Skaloud P."/>
            <person name="Haon M."/>
            <person name="Grisel S."/>
            <person name="Petersen M."/>
            <person name="Berrin J.G."/>
            <person name="Delaux P.M."/>
            <person name="Dal Grande F."/>
            <person name="Keller J."/>
        </authorList>
    </citation>
    <scope>NUCLEOTIDE SEQUENCE [LARGE SCALE GENOMIC DNA]</scope>
    <source>
        <strain evidence="7 8">SAG 2036</strain>
    </source>
</reference>
<keyword evidence="3 5" id="KW-0698">rRNA processing</keyword>
<protein>
    <recommendedName>
        <fullName evidence="5">U3 small nucleolar RNA-associated protein 11</fullName>
        <shortName evidence="5">U3 snoRNA-associated protein 11</shortName>
    </recommendedName>
</protein>
<sequence length="249" mass="28992">MSSLRNAVKRKTHKERAQPLARRRFGLLEKKKDYRQRADDYHRKEKTIQTLRRKADERNPDEFYFAMHNQRTKDGVHIASSTEPNKYTQEELRLMKTQDQGYVTLKAQVDAKKVQRLRESLHFPNGHKTSAHQHTLFVEDEDMEDAQRPLADRHADALVSAPEPEGARGTPDGGAGPPPLLGKLRRRQQAMYRELSQREERQQQLSQLAADMRLQKQLMGKGRLQKIKPKQTEDGAAAAVYKWHKVRQR</sequence>
<dbReference type="PIRSF" id="PIRSF015952">
    <property type="entry name" value="U3snoRNP11"/>
    <property type="match status" value="1"/>
</dbReference>
<feature type="region of interest" description="Disordered" evidence="6">
    <location>
        <begin position="161"/>
        <end position="182"/>
    </location>
</feature>
<evidence type="ECO:0000256" key="3">
    <source>
        <dbReference type="ARBA" id="ARBA00022552"/>
    </source>
</evidence>
<keyword evidence="4 5" id="KW-0539">Nucleus</keyword>
<comment type="function">
    <text evidence="5">Involved in nucleolar processing of pre-18S ribosomal RNA.</text>
</comment>
<evidence type="ECO:0000313" key="7">
    <source>
        <dbReference type="EMBL" id="KAK9810612.1"/>
    </source>
</evidence>
<dbReference type="GO" id="GO:0032040">
    <property type="term" value="C:small-subunit processome"/>
    <property type="evidence" value="ECO:0007669"/>
    <property type="project" value="UniProtKB-UniRule"/>
</dbReference>
<dbReference type="AlphaFoldDB" id="A0AAW1PRL8"/>
<evidence type="ECO:0000256" key="1">
    <source>
        <dbReference type="ARBA" id="ARBA00004604"/>
    </source>
</evidence>
<comment type="subunit">
    <text evidence="5">Component of the ribosomal small subunit (SSU) processome.</text>
</comment>
<comment type="caution">
    <text evidence="7">The sequence shown here is derived from an EMBL/GenBank/DDBJ whole genome shotgun (WGS) entry which is preliminary data.</text>
</comment>
<keyword evidence="8" id="KW-1185">Reference proteome</keyword>
<dbReference type="PANTHER" id="PTHR12838">
    <property type="entry name" value="U3 SMALL NUCLEOLAR RNA-ASSOCIATED PROTEIN 11"/>
    <property type="match status" value="1"/>
</dbReference>